<feature type="transmembrane region" description="Helical" evidence="11">
    <location>
        <begin position="1225"/>
        <end position="1246"/>
    </location>
</feature>
<dbReference type="SUPFAM" id="SSF51206">
    <property type="entry name" value="cAMP-binding domain-like"/>
    <property type="match status" value="4"/>
</dbReference>
<dbReference type="PANTHER" id="PTHR45638">
    <property type="entry name" value="CYCLIC NUCLEOTIDE-GATED CATION CHANNEL SUBUNIT A"/>
    <property type="match status" value="1"/>
</dbReference>
<evidence type="ECO:0000256" key="1">
    <source>
        <dbReference type="ARBA" id="ARBA00004141"/>
    </source>
</evidence>
<dbReference type="GO" id="GO:0044877">
    <property type="term" value="F:protein-containing complex binding"/>
    <property type="evidence" value="ECO:0007669"/>
    <property type="project" value="TreeGrafter"/>
</dbReference>
<evidence type="ECO:0000313" key="14">
    <source>
        <dbReference type="Proteomes" id="UP001165122"/>
    </source>
</evidence>
<protein>
    <recommendedName>
        <fullName evidence="12">Cyclic nucleotide-binding domain-containing protein</fullName>
    </recommendedName>
</protein>
<dbReference type="InterPro" id="IPR018490">
    <property type="entry name" value="cNMP-bd_dom_sf"/>
</dbReference>
<sequence>MMNKRKRTSFIAVLGSERKGSILNVEQNQLHTFVEGLSHSDGNVSEWRMPSSSFRWYWETFNFVLYTTNSFLIPSRVVFGSRGSKESVYIQGVAIFIQFVFFIDLILRSGFFAFEEQGIVVAKRAEIFARYAQTWFLWDMFGFFPFYFVAMAAGVDREVAILLLSFQMLKLVRYFDYWRFLEVHLARHQISSNSAVLEIVKVMIIIAILLVVCGCVLIALGCPNHENAFCNFGCTEAQILSGMTNCTDTDSWMEASSLPNDISHNFMHQINSAVYVVAQALYTIGYGDITVSSNQTETVFTTILMLIGSFSFAMTIAVMSSVIANQDILYMEFRQKMEELSDYMHHRAMPDKLQQKLVNHFDYLFNVQFGKLEFEILDQLPKSLRSEVLKLNIPLIQNHPFLKGSADNMFLLEEMTKILLPRTVSPNEDVVPRGAPVSAIYFVRSGKVNVLSPTDDKSTVTSLLNGDHFGTFEFFFGATSTYSYRTATFSDLLLVGRQDFEHMMENPRFDFEARLIDLTVGYINSNLKQVDEGGGGDGAQASLEEEEEREGGEGAEGELTSNIASKEFLGELEHWLKKEQVIDNFASFKGSKTGGASPPKRGSTSPGRGLGGQKRSRRWSRTSGSPDSLARSVRGSLSPQNSQLSLSSIEDDMEDGAKHKGLVMAFLEYVQQEIKLMKKVKQLSKNMSKKNKFADMMDEEEESNILGGKAGKVILANGRFREVWDVLCFTCTMWFAIAVPYRLYVVTWEHGSPLTDNFGEAIYMDYLFDVFSITNIILNMRFFAITEINEKGSIINIVDKDAIWEEYALSGRLFMDVVIAMPYDLLGFGFGAWNVCRVPKLMMAFRIPYLITRLKGHLDRHGVHISLDAILAVNLTVATIVFTHWTSCCWGMLEENVGEDQGKFVASVYWSLTTMTTVGFGDITPSTVDGRWYTISMMILGSCFTAGVIANITAMAHKIVISEDNAQHVTTCVEKYMLEKDIPWELRERCQRYFRMLGTLHNENKALTELVPPAFLPAIAKHNYLEVIGESGVFKDCNGNVALMQGIAMMLKEQIVVQGDWVIKDNPTNDQWYHVKEGLVHIKTLKKGELVEVVKSNSKNPKAIKCFGEFSLFFPDRKYFHAHAMANCVLASLKPSAFAQLEPIYTKEFKLMREAVAAMVNVEKDRGPIKVNELRTTRRNSIMEEMKMAAMELGSRGDDDGSKSAFVIGLFRGKVQVGPDDNFQLGWNMFVFGCLVYNMFMIPFRLAFRNKSDLDLSLVMDYVGDFVFLVDMLFRLNSFGYMEGEKIITDKKKIRARYLSGGKALYDVLAILPVEWLTVLLLEDDPEGSKYGGLRLFQIFGGVRVLKMLRVQWMGEHIRCSDFVYHSVTKNVYKNELKVTKLLMTILLASHWLGCFFFFIAYMEESAGKDNWADCKSSIAANNLFGCDGGKDKSTIDKYIRSFYWAATALTTAGYGDVSAGTSYEQAFSIFVLVTGTLLFATVIANLEEIVAQVDVTSTLFQQKVDTVKMFMKMRGTNLVIAEEVGRYYDTLWLKQKGASETAVLSYLPERIRHEVLKHHCGRMLSNAPIFEKFQGAFIDLVLDVLKSDFFLKGDILYEKGECAFELFLITRGAIDLMDGKEKFMTVNQGSLLGEGEFFNHEPRCSAAQAAEYSSGFVLYHDDLFKLLGKDLRHERIFHQQVKECKDRIDTTGKMEKMKQNLKAGGKMAQMMMLNDDIVEKKAFVLLPDDARRRQWDTFLLLCMICNLLCVPLRVAFYGESMTDSDNEVAWMVGGVLLDVVFWIDIGLHFKYFAVINNGLLINEKEEFKELYLWGRFKWDLLASLPCDILVWASGETVVRTIALVRCARFIHLLRLPGLLQSVIDFLEENGVRFTAGVWHCTRMVFFVLLTTHWFACILYYIAVLQGLDDGKSWTSGTILEDEGLNIAEKYTLTLYWSVYTVTLVGYGDVQLKSNVEMIFAVVCMLTGSVLCDAGITAIMSSIVNALDASAGEGAAWAQVIAKYVKNRDIPMMLEQKIFGFFIHMHLTEHDLDEAKVLNSQPRSVKRKLLVDICFDGMKVFPNFKPYKPGFIKSICHKMEPYLALPSEILIVEGEAADKIFLVVRGKIHVLERTGELGELEEPIHEVKITLENGSILGDFKPNAYTYRTAEYSECYVLRLECYISCFSYVTQSNRGRKASKKNLTDDFFNVVEDGMKMYGNGFVSVEKKRRETKIIKVTNKMKGLIRGSKTEGDERNPNLEGEKGEKRSSGRSRNIGVLGEGGEVVDAGGKGKVGGAGVVPIMD</sequence>
<dbReference type="PROSITE" id="PS00888">
    <property type="entry name" value="CNMP_BINDING_1"/>
    <property type="match status" value="1"/>
</dbReference>
<dbReference type="OrthoDB" id="421226at2759"/>
<feature type="transmembrane region" description="Helical" evidence="11">
    <location>
        <begin position="1884"/>
        <end position="1903"/>
    </location>
</feature>
<dbReference type="GO" id="GO:0005221">
    <property type="term" value="F:intracellularly cyclic nucleotide-activated monoatomic cation channel activity"/>
    <property type="evidence" value="ECO:0007669"/>
    <property type="project" value="InterPro"/>
</dbReference>
<keyword evidence="3 9" id="KW-0812">Transmembrane</keyword>
<dbReference type="PANTHER" id="PTHR45638:SF11">
    <property type="entry name" value="CYCLIC NUCLEOTIDE-GATED CATION CHANNEL SUBUNIT A"/>
    <property type="match status" value="1"/>
</dbReference>
<feature type="transmembrane region" description="Helical" evidence="11">
    <location>
        <begin position="763"/>
        <end position="784"/>
    </location>
</feature>
<keyword evidence="4 11" id="KW-1133">Transmembrane helix</keyword>
<dbReference type="Pfam" id="PF00520">
    <property type="entry name" value="Ion_trans"/>
    <property type="match status" value="3"/>
</dbReference>
<organism evidence="13 14">
    <name type="scientific">Triparma laevis f. longispina</name>
    <dbReference type="NCBI Taxonomy" id="1714387"/>
    <lineage>
        <taxon>Eukaryota</taxon>
        <taxon>Sar</taxon>
        <taxon>Stramenopiles</taxon>
        <taxon>Ochrophyta</taxon>
        <taxon>Bolidophyceae</taxon>
        <taxon>Parmales</taxon>
        <taxon>Triparmaceae</taxon>
        <taxon>Triparma</taxon>
    </lineage>
</organism>
<feature type="transmembrane region" description="Helical" evidence="11">
    <location>
        <begin position="93"/>
        <end position="114"/>
    </location>
</feature>
<dbReference type="CDD" id="cd00038">
    <property type="entry name" value="CAP_ED"/>
    <property type="match status" value="3"/>
</dbReference>
<dbReference type="GO" id="GO:0005267">
    <property type="term" value="F:potassium channel activity"/>
    <property type="evidence" value="ECO:0007669"/>
    <property type="project" value="InterPro"/>
</dbReference>
<dbReference type="SUPFAM" id="SSF81324">
    <property type="entry name" value="Voltage-gated potassium channels"/>
    <property type="match status" value="4"/>
</dbReference>
<feature type="transmembrane region" description="Helical" evidence="11">
    <location>
        <begin position="863"/>
        <end position="885"/>
    </location>
</feature>
<dbReference type="Gene3D" id="1.10.287.70">
    <property type="match status" value="4"/>
</dbReference>
<feature type="transmembrane region" description="Helical" evidence="11">
    <location>
        <begin position="1931"/>
        <end position="1947"/>
    </location>
</feature>
<dbReference type="InterPro" id="IPR005821">
    <property type="entry name" value="Ion_trans_dom"/>
</dbReference>
<dbReference type="Gene3D" id="1.10.287.630">
    <property type="entry name" value="Helix hairpin bin"/>
    <property type="match status" value="2"/>
</dbReference>
<gene>
    <name evidence="13" type="ORF">TrLO_g1990</name>
</gene>
<feature type="transmembrane region" description="Helical" evidence="11">
    <location>
        <begin position="1266"/>
        <end position="1283"/>
    </location>
</feature>
<proteinExistence type="inferred from homology"/>
<feature type="domain" description="Cyclic nucleotide-binding" evidence="12">
    <location>
        <begin position="2063"/>
        <end position="2139"/>
    </location>
</feature>
<dbReference type="InterPro" id="IPR018488">
    <property type="entry name" value="cNMP-bd_CS"/>
</dbReference>
<feature type="domain" description="Cyclic nucleotide-binding" evidence="12">
    <location>
        <begin position="1570"/>
        <end position="1670"/>
    </location>
</feature>
<evidence type="ECO:0000256" key="4">
    <source>
        <dbReference type="ARBA" id="ARBA00022989"/>
    </source>
</evidence>
<feature type="transmembrane region" description="Helical" evidence="11">
    <location>
        <begin position="1739"/>
        <end position="1757"/>
    </location>
</feature>
<keyword evidence="2 9" id="KW-0813">Transport</keyword>
<comment type="subcellular location">
    <subcellularLocation>
        <location evidence="1">Membrane</location>
        <topology evidence="1">Multi-pass membrane protein</topology>
    </subcellularLocation>
</comment>
<dbReference type="InterPro" id="IPR013099">
    <property type="entry name" value="K_chnl_dom"/>
</dbReference>
<feature type="transmembrane region" description="Helical" evidence="11">
    <location>
        <begin position="199"/>
        <end position="220"/>
    </location>
</feature>
<feature type="transmembrane region" description="Helical" evidence="11">
    <location>
        <begin position="1769"/>
        <end position="1788"/>
    </location>
</feature>
<dbReference type="Pfam" id="PF07885">
    <property type="entry name" value="Ion_trans_2"/>
    <property type="match status" value="1"/>
</dbReference>
<keyword evidence="5 9" id="KW-0406">Ion transport</keyword>
<feature type="compositionally biased region" description="Acidic residues" evidence="10">
    <location>
        <begin position="543"/>
        <end position="556"/>
    </location>
</feature>
<dbReference type="SMART" id="SM00100">
    <property type="entry name" value="cNMP"/>
    <property type="match status" value="3"/>
</dbReference>
<feature type="region of interest" description="Disordered" evidence="10">
    <location>
        <begin position="527"/>
        <end position="561"/>
    </location>
</feature>
<evidence type="ECO:0000256" key="9">
    <source>
        <dbReference type="RuleBase" id="RU003857"/>
    </source>
</evidence>
<comment type="caution">
    <text evidence="13">The sequence shown here is derived from an EMBL/GenBank/DDBJ whole genome shotgun (WGS) entry which is preliminary data.</text>
</comment>
<feature type="transmembrane region" description="Helical" evidence="11">
    <location>
        <begin position="303"/>
        <end position="324"/>
    </location>
</feature>
<evidence type="ECO:0000256" key="6">
    <source>
        <dbReference type="ARBA" id="ARBA00023136"/>
    </source>
</evidence>
<feature type="transmembrane region" description="Helical" evidence="11">
    <location>
        <begin position="1382"/>
        <end position="1402"/>
    </location>
</feature>
<dbReference type="InterPro" id="IPR003280">
    <property type="entry name" value="2pore_dom_K_chnl"/>
</dbReference>
<comment type="similarity">
    <text evidence="9">Belongs to the two pore domain potassium channel (TC 1.A.1.8) family.</text>
</comment>
<evidence type="ECO:0000256" key="2">
    <source>
        <dbReference type="ARBA" id="ARBA00022448"/>
    </source>
</evidence>
<feature type="transmembrane region" description="Helical" evidence="11">
    <location>
        <begin position="932"/>
        <end position="952"/>
    </location>
</feature>
<feature type="domain" description="Cyclic nucleotide-binding" evidence="12">
    <location>
        <begin position="412"/>
        <end position="504"/>
    </location>
</feature>
<evidence type="ECO:0000256" key="8">
    <source>
        <dbReference type="ARBA" id="ARBA00023303"/>
    </source>
</evidence>
<evidence type="ECO:0000256" key="3">
    <source>
        <dbReference type="ARBA" id="ARBA00022692"/>
    </source>
</evidence>
<feature type="domain" description="Cyclic nucleotide-binding" evidence="12">
    <location>
        <begin position="1047"/>
        <end position="1141"/>
    </location>
</feature>
<dbReference type="InterPro" id="IPR014710">
    <property type="entry name" value="RmlC-like_jellyroll"/>
</dbReference>
<keyword evidence="7" id="KW-1071">Ligand-gated ion channel</keyword>
<keyword evidence="14" id="KW-1185">Reference proteome</keyword>
<feature type="transmembrane region" description="Helical" evidence="11">
    <location>
        <begin position="56"/>
        <end position="73"/>
    </location>
</feature>
<feature type="transmembrane region" description="Helical" evidence="11">
    <location>
        <begin position="1959"/>
        <end position="1980"/>
    </location>
</feature>
<evidence type="ECO:0000256" key="7">
    <source>
        <dbReference type="ARBA" id="ARBA00023286"/>
    </source>
</evidence>
<feature type="compositionally biased region" description="Basic and acidic residues" evidence="10">
    <location>
        <begin position="2229"/>
        <end position="2249"/>
    </location>
</feature>
<keyword evidence="8 9" id="KW-0407">Ion channel</keyword>
<accession>A0A9W7F807</accession>
<evidence type="ECO:0000259" key="12">
    <source>
        <dbReference type="PROSITE" id="PS50042"/>
    </source>
</evidence>
<evidence type="ECO:0000313" key="13">
    <source>
        <dbReference type="EMBL" id="GMI04673.1"/>
    </source>
</evidence>
<dbReference type="GO" id="GO:0016020">
    <property type="term" value="C:membrane"/>
    <property type="evidence" value="ECO:0007669"/>
    <property type="project" value="UniProtKB-SubCell"/>
</dbReference>
<dbReference type="PROSITE" id="PS50042">
    <property type="entry name" value="CNMP_BINDING_3"/>
    <property type="match status" value="4"/>
</dbReference>
<feature type="transmembrane region" description="Helical" evidence="11">
    <location>
        <begin position="1467"/>
        <end position="1487"/>
    </location>
</feature>
<keyword evidence="6 11" id="KW-0472">Membrane</keyword>
<dbReference type="InterPro" id="IPR000595">
    <property type="entry name" value="cNMP-bd_dom"/>
</dbReference>
<evidence type="ECO:0000256" key="10">
    <source>
        <dbReference type="SAM" id="MobiDB-lite"/>
    </source>
</evidence>
<feature type="transmembrane region" description="Helical" evidence="11">
    <location>
        <begin position="135"/>
        <end position="153"/>
    </location>
</feature>
<feature type="region of interest" description="Disordered" evidence="10">
    <location>
        <begin position="2226"/>
        <end position="2262"/>
    </location>
</feature>
<reference evidence="14" key="1">
    <citation type="journal article" date="2023" name="Commun. Biol.">
        <title>Genome analysis of Parmales, the sister group of diatoms, reveals the evolutionary specialization of diatoms from phago-mixotrophs to photoautotrophs.</title>
        <authorList>
            <person name="Ban H."/>
            <person name="Sato S."/>
            <person name="Yoshikawa S."/>
            <person name="Yamada K."/>
            <person name="Nakamura Y."/>
            <person name="Ichinomiya M."/>
            <person name="Sato N."/>
            <person name="Blanc-Mathieu R."/>
            <person name="Endo H."/>
            <person name="Kuwata A."/>
            <person name="Ogata H."/>
        </authorList>
    </citation>
    <scope>NUCLEOTIDE SEQUENCE [LARGE SCALE GENOMIC DNA]</scope>
    <source>
        <strain evidence="14">NIES 3700</strain>
    </source>
</reference>
<feature type="transmembrane region" description="Helical" evidence="11">
    <location>
        <begin position="723"/>
        <end position="743"/>
    </location>
</feature>
<evidence type="ECO:0000256" key="11">
    <source>
        <dbReference type="SAM" id="Phobius"/>
    </source>
</evidence>
<dbReference type="Pfam" id="PF00027">
    <property type="entry name" value="cNMP_binding"/>
    <property type="match status" value="2"/>
</dbReference>
<evidence type="ECO:0000256" key="5">
    <source>
        <dbReference type="ARBA" id="ARBA00023065"/>
    </source>
</evidence>
<dbReference type="EMBL" id="BRXW01000076">
    <property type="protein sequence ID" value="GMI04673.1"/>
    <property type="molecule type" value="Genomic_DNA"/>
</dbReference>
<dbReference type="PRINTS" id="PR01333">
    <property type="entry name" value="2POREKCHANEL"/>
</dbReference>
<dbReference type="InterPro" id="IPR050866">
    <property type="entry name" value="CNG_cation_channel"/>
</dbReference>
<name>A0A9W7F807_9STRA</name>
<dbReference type="Proteomes" id="UP001165122">
    <property type="component" value="Unassembled WGS sequence"/>
</dbReference>
<feature type="region of interest" description="Disordered" evidence="10">
    <location>
        <begin position="589"/>
        <end position="644"/>
    </location>
</feature>
<dbReference type="Gene3D" id="2.60.120.10">
    <property type="entry name" value="Jelly Rolls"/>
    <property type="match status" value="4"/>
</dbReference>